<gene>
    <name evidence="2" type="ORF">J8N05_47140</name>
</gene>
<name>A0A940Y710_9ACTN</name>
<feature type="domain" description="4Fe-4S Wbl-type" evidence="1">
    <location>
        <begin position="29"/>
        <end position="97"/>
    </location>
</feature>
<dbReference type="AlphaFoldDB" id="A0A940Y710"/>
<proteinExistence type="predicted"/>
<dbReference type="InterPro" id="IPR034768">
    <property type="entry name" value="4FE4S_WBL"/>
</dbReference>
<comment type="caution">
    <text evidence="2">The sequence shown here is derived from an EMBL/GenBank/DDBJ whole genome shotgun (WGS) entry which is preliminary data.</text>
</comment>
<protein>
    <submittedName>
        <fullName evidence="2">WhiB family transcriptional regulator</fullName>
    </submittedName>
</protein>
<reference evidence="2 3" key="1">
    <citation type="submission" date="2021-04" db="EMBL/GenBank/DDBJ databases">
        <authorList>
            <person name="Tang X."/>
            <person name="Zhou X."/>
            <person name="Chen X."/>
            <person name="Cernava T."/>
            <person name="Zhang C."/>
        </authorList>
    </citation>
    <scope>NUCLEOTIDE SEQUENCE [LARGE SCALE GENOMIC DNA]</scope>
    <source>
        <strain evidence="2 3">BH-SS-21</strain>
        <plasmid evidence="2">p1</plasmid>
    </source>
</reference>
<dbReference type="Pfam" id="PF02467">
    <property type="entry name" value="Whib"/>
    <property type="match status" value="1"/>
</dbReference>
<dbReference type="Proteomes" id="UP000677413">
    <property type="component" value="Unassembled WGS sequence"/>
</dbReference>
<geneLocation type="plasmid" evidence="2">
    <name>p1</name>
</geneLocation>
<dbReference type="RefSeq" id="WP_210894748.1">
    <property type="nucleotide sequence ID" value="NZ_JAGPYQ010000004.1"/>
</dbReference>
<evidence type="ECO:0000313" key="2">
    <source>
        <dbReference type="EMBL" id="MBQ0855738.1"/>
    </source>
</evidence>
<keyword evidence="2" id="KW-0614">Plasmid</keyword>
<accession>A0A940Y710</accession>
<dbReference type="PROSITE" id="PS51674">
    <property type="entry name" value="4FE4S_WBL"/>
    <property type="match status" value="1"/>
</dbReference>
<evidence type="ECO:0000313" key="3">
    <source>
        <dbReference type="Proteomes" id="UP000677413"/>
    </source>
</evidence>
<evidence type="ECO:0000259" key="1">
    <source>
        <dbReference type="PROSITE" id="PS51674"/>
    </source>
</evidence>
<keyword evidence="3" id="KW-1185">Reference proteome</keyword>
<sequence length="189" mass="21018">MTRPGIPKTTDHAVLDPRFPFPHTATGTVCQKTPALFDLTIGDRGADRAATEKRLAQARRACASCPIAVACLRWALVNKPATRIGVFASTTPRQRTELRLRLADRLGPGWIDVLAAEDEQRRQRAAAARHDPLTVPQSRIVHLDREINGPMRPQRRLPAVRQQSNRALLDTAARQFYNRGLPHGQTRSA</sequence>
<organism evidence="2 3">
    <name type="scientific">Streptomyces liliiviolaceus</name>
    <dbReference type="NCBI Taxonomy" id="2823109"/>
    <lineage>
        <taxon>Bacteria</taxon>
        <taxon>Bacillati</taxon>
        <taxon>Actinomycetota</taxon>
        <taxon>Actinomycetes</taxon>
        <taxon>Kitasatosporales</taxon>
        <taxon>Streptomycetaceae</taxon>
        <taxon>Streptomyces</taxon>
    </lineage>
</organism>
<dbReference type="EMBL" id="JAGPYQ010000004">
    <property type="protein sequence ID" value="MBQ0855738.1"/>
    <property type="molecule type" value="Genomic_DNA"/>
</dbReference>